<accession>A0A9P0M7D4</accession>
<dbReference type="PANTHER" id="PTHR47331">
    <property type="entry name" value="PHD-TYPE DOMAIN-CONTAINING PROTEIN"/>
    <property type="match status" value="1"/>
</dbReference>
<dbReference type="EMBL" id="CAKOFQ010007693">
    <property type="protein sequence ID" value="CAH2006564.1"/>
    <property type="molecule type" value="Genomic_DNA"/>
</dbReference>
<protein>
    <submittedName>
        <fullName evidence="1">Uncharacterized protein</fullName>
    </submittedName>
</protein>
<name>A0A9P0M7D4_ACAOB</name>
<evidence type="ECO:0000313" key="1">
    <source>
        <dbReference type="EMBL" id="CAH2006564.1"/>
    </source>
</evidence>
<gene>
    <name evidence="1" type="ORF">ACAOBT_LOCUS29160</name>
</gene>
<reference evidence="1" key="1">
    <citation type="submission" date="2022-03" db="EMBL/GenBank/DDBJ databases">
        <authorList>
            <person name="Sayadi A."/>
        </authorList>
    </citation>
    <scope>NUCLEOTIDE SEQUENCE</scope>
</reference>
<dbReference type="Pfam" id="PF05380">
    <property type="entry name" value="Peptidase_A17"/>
    <property type="match status" value="1"/>
</dbReference>
<comment type="caution">
    <text evidence="1">The sequence shown here is derived from an EMBL/GenBank/DDBJ whole genome shotgun (WGS) entry which is preliminary data.</text>
</comment>
<dbReference type="InterPro" id="IPR008042">
    <property type="entry name" value="Retrotrans_Pao"/>
</dbReference>
<dbReference type="AlphaFoldDB" id="A0A9P0M7D4"/>
<proteinExistence type="predicted"/>
<dbReference type="OrthoDB" id="5876180at2759"/>
<organism evidence="1 2">
    <name type="scientific">Acanthoscelides obtectus</name>
    <name type="common">Bean weevil</name>
    <name type="synonym">Bruchus obtectus</name>
    <dbReference type="NCBI Taxonomy" id="200917"/>
    <lineage>
        <taxon>Eukaryota</taxon>
        <taxon>Metazoa</taxon>
        <taxon>Ecdysozoa</taxon>
        <taxon>Arthropoda</taxon>
        <taxon>Hexapoda</taxon>
        <taxon>Insecta</taxon>
        <taxon>Pterygota</taxon>
        <taxon>Neoptera</taxon>
        <taxon>Endopterygota</taxon>
        <taxon>Coleoptera</taxon>
        <taxon>Polyphaga</taxon>
        <taxon>Cucujiformia</taxon>
        <taxon>Chrysomeloidea</taxon>
        <taxon>Chrysomelidae</taxon>
        <taxon>Bruchinae</taxon>
        <taxon>Bruchini</taxon>
        <taxon>Acanthoscelides</taxon>
    </lineage>
</organism>
<dbReference type="PANTHER" id="PTHR47331:SF5">
    <property type="entry name" value="RIBONUCLEASE H"/>
    <property type="match status" value="1"/>
</dbReference>
<sequence length="260" mass="30027">MMQRLWLCKIQWDESLPADLDTSWKRFREQLQQVNYVKITRHVLCDNPVRVEIHGFADASLEAYGACVYVRSEDANGKVYVRVMCSKTKVAPLKTITVPRLELCAALLLANLVQKVKTSLTVKIDEIVLWSDSSVCLTWIHTPPNILQTFVGNRVSQIQGLTQTNQWNHISTKDNPADLLSRGLSPELIEPCELWWCGPKWLGLSKCLWPKSVFKHVIKVPELRKQAQVFKVEIIEWFPFHRFSSFSKMISVRLVFALYK</sequence>
<evidence type="ECO:0000313" key="2">
    <source>
        <dbReference type="Proteomes" id="UP001152888"/>
    </source>
</evidence>
<keyword evidence="2" id="KW-1185">Reference proteome</keyword>
<dbReference type="Proteomes" id="UP001152888">
    <property type="component" value="Unassembled WGS sequence"/>
</dbReference>